<evidence type="ECO:0000259" key="1">
    <source>
        <dbReference type="Pfam" id="PF12229"/>
    </source>
</evidence>
<protein>
    <submittedName>
        <fullName evidence="2">VanW family protein</fullName>
    </submittedName>
</protein>
<dbReference type="Proteomes" id="UP000007488">
    <property type="component" value="Chromosome"/>
</dbReference>
<evidence type="ECO:0000313" key="2">
    <source>
        <dbReference type="EMBL" id="ADY55067.1"/>
    </source>
</evidence>
<dbReference type="HOGENOM" id="CLU_011572_2_1_9"/>
<dbReference type="PANTHER" id="PTHR35788:SF1">
    <property type="entry name" value="EXPORTED PROTEIN"/>
    <property type="match status" value="1"/>
</dbReference>
<feature type="domain" description="YoaR-like putative peptidoglycan binding" evidence="1">
    <location>
        <begin position="79"/>
        <end position="174"/>
    </location>
</feature>
<evidence type="ECO:0000313" key="3">
    <source>
        <dbReference type="Proteomes" id="UP000007488"/>
    </source>
</evidence>
<keyword evidence="3" id="KW-1185">Reference proteome</keyword>
<proteinExistence type="predicted"/>
<dbReference type="RefSeq" id="WP_013623938.1">
    <property type="nucleotide sequence ID" value="NC_015172.1"/>
</dbReference>
<dbReference type="Pfam" id="PF12229">
    <property type="entry name" value="PG_binding_4"/>
    <property type="match status" value="1"/>
</dbReference>
<reference evidence="3" key="2">
    <citation type="submission" date="2011-02" db="EMBL/GenBank/DDBJ databases">
        <title>The complete genome of Syntrophobotulus glycolicus DSM 8271.</title>
        <authorList>
            <person name="Lucas S."/>
            <person name="Copeland A."/>
            <person name="Lapidus A."/>
            <person name="Bruce D."/>
            <person name="Goodwin L."/>
            <person name="Pitluck S."/>
            <person name="Kyrpides N."/>
            <person name="Mavromatis K."/>
            <person name="Pagani I."/>
            <person name="Ivanova N."/>
            <person name="Mikhailova N."/>
            <person name="Chertkov O."/>
            <person name="Held B."/>
            <person name="Detter J.C."/>
            <person name="Tapia R."/>
            <person name="Han C."/>
            <person name="Land M."/>
            <person name="Hauser L."/>
            <person name="Markowitz V."/>
            <person name="Cheng J.-F."/>
            <person name="Hugenholtz P."/>
            <person name="Woyke T."/>
            <person name="Wu D."/>
            <person name="Spring S."/>
            <person name="Schroeder M."/>
            <person name="Brambilla E."/>
            <person name="Klenk H.-P."/>
            <person name="Eisen J.A."/>
        </authorList>
    </citation>
    <scope>NUCLEOTIDE SEQUENCE [LARGE SCALE GENOMIC DNA]</scope>
    <source>
        <strain evidence="3">DSM 8271 / FlGlyR</strain>
    </source>
</reference>
<name>F0T0K2_SYNGF</name>
<organism evidence="2 3">
    <name type="scientific">Syntrophobotulus glycolicus (strain DSM 8271 / FlGlyR)</name>
    <dbReference type="NCBI Taxonomy" id="645991"/>
    <lineage>
        <taxon>Bacteria</taxon>
        <taxon>Bacillati</taxon>
        <taxon>Bacillota</taxon>
        <taxon>Clostridia</taxon>
        <taxon>Eubacteriales</taxon>
        <taxon>Desulfitobacteriaceae</taxon>
        <taxon>Syntrophobotulus</taxon>
    </lineage>
</organism>
<dbReference type="OrthoDB" id="9797191at2"/>
<dbReference type="InterPro" id="IPR007391">
    <property type="entry name" value="Vancomycin_resist_VanW"/>
</dbReference>
<accession>F0T0K2</accession>
<dbReference type="InterPro" id="IPR022029">
    <property type="entry name" value="YoaR-like_PG-bd"/>
</dbReference>
<dbReference type="PANTHER" id="PTHR35788">
    <property type="entry name" value="EXPORTED PROTEIN-RELATED"/>
    <property type="match status" value="1"/>
</dbReference>
<dbReference type="Pfam" id="PF04294">
    <property type="entry name" value="VanW"/>
    <property type="match status" value="1"/>
</dbReference>
<sequence length="371" mass="41809">MQKRYLLILLFLVLQMTITVGIGIATAYAFDHEQAPYGVRVGQLNLEGYSKDEAWEQIEAIMPQEVVYNGQVYKLSIVDSRENAKSWLEKQYRFEGSVWLEKVAEYVKKHTGEKILPDVLLGEEIIPQLEMIKKEIDRPAFPAQFIDEGEQSVIKPEETGYGLDVEGSWQKLRASYTNRPVSLVVEPLNVRPTKQELASVNEILGDFTTFFNPGDLNRANNLRLAANALNNTLVAPGEEFSFNRVVGERTEVAGYKKAYIYVNKTVLLGDGGGICQDSSTLYQAVLRANLPILERHTHTLAVNYVPTGEDATVAYGLLDFRFKNDTRGYLLIKARTGDNWLRTQLIGLADSNHPVQEFPEGYPASLAKWEK</sequence>
<dbReference type="EMBL" id="CP002547">
    <property type="protein sequence ID" value="ADY55067.1"/>
    <property type="molecule type" value="Genomic_DNA"/>
</dbReference>
<gene>
    <name evidence="2" type="ordered locus">Sgly_0705</name>
</gene>
<dbReference type="eggNOG" id="COG2720">
    <property type="taxonomic scope" value="Bacteria"/>
</dbReference>
<reference evidence="2 3" key="1">
    <citation type="journal article" date="2011" name="Stand. Genomic Sci.">
        <title>Complete genome sequence of Syntrophobotulus glycolicus type strain (FlGlyR).</title>
        <authorList>
            <person name="Han C."/>
            <person name="Mwirichia R."/>
            <person name="Chertkov O."/>
            <person name="Held B."/>
            <person name="Lapidus A."/>
            <person name="Nolan M."/>
            <person name="Lucas S."/>
            <person name="Hammon N."/>
            <person name="Deshpande S."/>
            <person name="Cheng J.F."/>
            <person name="Tapia R."/>
            <person name="Goodwin L."/>
            <person name="Pitluck S."/>
            <person name="Huntemann M."/>
            <person name="Liolios K."/>
            <person name="Ivanova N."/>
            <person name="Pagani I."/>
            <person name="Mavromatis K."/>
            <person name="Ovchinikova G."/>
            <person name="Pati A."/>
            <person name="Chen A."/>
            <person name="Palaniappan K."/>
            <person name="Land M."/>
            <person name="Hauser L."/>
            <person name="Brambilla E.M."/>
            <person name="Rohde M."/>
            <person name="Spring S."/>
            <person name="Sikorski J."/>
            <person name="Goker M."/>
            <person name="Woyke T."/>
            <person name="Bristow J."/>
            <person name="Eisen J.A."/>
            <person name="Markowitz V."/>
            <person name="Hugenholtz P."/>
            <person name="Kyrpides N.C."/>
            <person name="Klenk H.P."/>
            <person name="Detter J.C."/>
        </authorList>
    </citation>
    <scope>NUCLEOTIDE SEQUENCE [LARGE SCALE GENOMIC DNA]</scope>
    <source>
        <strain evidence="3">DSM 8271 / FlGlyR</strain>
    </source>
</reference>
<dbReference type="KEGG" id="sgy:Sgly_0705"/>
<dbReference type="InterPro" id="IPR052913">
    <property type="entry name" value="Glycopeptide_resist_protein"/>
</dbReference>
<dbReference type="AlphaFoldDB" id="F0T0K2"/>